<name>I4C3J4_DESTA</name>
<dbReference type="EMBL" id="CP003360">
    <property type="protein sequence ID" value="AFM24135.1"/>
    <property type="molecule type" value="Genomic_DNA"/>
</dbReference>
<dbReference type="Proteomes" id="UP000006055">
    <property type="component" value="Chromosome"/>
</dbReference>
<proteinExistence type="predicted"/>
<dbReference type="STRING" id="706587.Desti_1423"/>
<gene>
    <name evidence="1" type="ordered locus">Desti_1423</name>
</gene>
<reference evidence="2" key="1">
    <citation type="submission" date="2012-06" db="EMBL/GenBank/DDBJ databases">
        <title>Complete sequence of chromosome of Desulfomonile tiedjei DSM 6799.</title>
        <authorList>
            <person name="Lucas S."/>
            <person name="Copeland A."/>
            <person name="Lapidus A."/>
            <person name="Glavina del Rio T."/>
            <person name="Dalin E."/>
            <person name="Tice H."/>
            <person name="Bruce D."/>
            <person name="Goodwin L."/>
            <person name="Pitluck S."/>
            <person name="Peters L."/>
            <person name="Ovchinnikova G."/>
            <person name="Zeytun A."/>
            <person name="Lu M."/>
            <person name="Kyrpides N."/>
            <person name="Mavromatis K."/>
            <person name="Ivanova N."/>
            <person name="Brettin T."/>
            <person name="Detter J.C."/>
            <person name="Han C."/>
            <person name="Larimer F."/>
            <person name="Land M."/>
            <person name="Hauser L."/>
            <person name="Markowitz V."/>
            <person name="Cheng J.-F."/>
            <person name="Hugenholtz P."/>
            <person name="Woyke T."/>
            <person name="Wu D."/>
            <person name="Spring S."/>
            <person name="Schroeder M."/>
            <person name="Brambilla E."/>
            <person name="Klenk H.-P."/>
            <person name="Eisen J.A."/>
        </authorList>
    </citation>
    <scope>NUCLEOTIDE SEQUENCE [LARGE SCALE GENOMIC DNA]</scope>
    <source>
        <strain evidence="2">ATCC 49306 / DSM 6799 / DCB-1</strain>
    </source>
</reference>
<protein>
    <submittedName>
        <fullName evidence="1">Uncharacterized protein</fullName>
    </submittedName>
</protein>
<accession>I4C3J4</accession>
<sequence length="63" mass="7214">MSVVNKIGQVISEFSSKTPNPDDLHRLDAFFKEMKRIGIAKKPEYRIRRPDTLGRVSPNISTK</sequence>
<keyword evidence="2" id="KW-1185">Reference proteome</keyword>
<evidence type="ECO:0000313" key="1">
    <source>
        <dbReference type="EMBL" id="AFM24135.1"/>
    </source>
</evidence>
<evidence type="ECO:0000313" key="2">
    <source>
        <dbReference type="Proteomes" id="UP000006055"/>
    </source>
</evidence>
<organism evidence="1 2">
    <name type="scientific">Desulfomonile tiedjei (strain ATCC 49306 / DSM 6799 / DCB-1)</name>
    <dbReference type="NCBI Taxonomy" id="706587"/>
    <lineage>
        <taxon>Bacteria</taxon>
        <taxon>Pseudomonadati</taxon>
        <taxon>Thermodesulfobacteriota</taxon>
        <taxon>Desulfomonilia</taxon>
        <taxon>Desulfomonilales</taxon>
        <taxon>Desulfomonilaceae</taxon>
        <taxon>Desulfomonile</taxon>
    </lineage>
</organism>
<dbReference type="HOGENOM" id="CLU_2878572_0_0_7"/>
<dbReference type="KEGG" id="dti:Desti_1423"/>
<dbReference type="AlphaFoldDB" id="I4C3J4"/>